<dbReference type="GO" id="GO:0009146">
    <property type="term" value="P:purine nucleoside triphosphate catabolic process"/>
    <property type="evidence" value="ECO:0007669"/>
    <property type="project" value="UniProtKB-UniRule"/>
</dbReference>
<evidence type="ECO:0000313" key="13">
    <source>
        <dbReference type="Proteomes" id="UP000183995"/>
    </source>
</evidence>
<comment type="subunit">
    <text evidence="2 10">Homodimer.</text>
</comment>
<comment type="cofactor">
    <cofactor evidence="10">
        <name>Mg(2+)</name>
        <dbReference type="ChEBI" id="CHEBI:18420"/>
    </cofactor>
    <text evidence="10">Binds 1 Mg(2+) ion per subunit.</text>
</comment>
<dbReference type="Pfam" id="PF01725">
    <property type="entry name" value="Ham1p_like"/>
    <property type="match status" value="1"/>
</dbReference>
<evidence type="ECO:0000256" key="1">
    <source>
        <dbReference type="ARBA" id="ARBA00008023"/>
    </source>
</evidence>
<dbReference type="STRING" id="1123282.SAMN02745823_00564"/>
<dbReference type="NCBIfam" id="TIGR00042">
    <property type="entry name" value="RdgB/HAM1 family non-canonical purine NTP pyrophosphatase"/>
    <property type="match status" value="1"/>
</dbReference>
<evidence type="ECO:0000256" key="2">
    <source>
        <dbReference type="ARBA" id="ARBA00011738"/>
    </source>
</evidence>
<evidence type="ECO:0000256" key="6">
    <source>
        <dbReference type="ARBA" id="ARBA00022842"/>
    </source>
</evidence>
<name>A0A1M5UKL7_9FIRM</name>
<dbReference type="GO" id="GO:0017111">
    <property type="term" value="F:ribonucleoside triphosphate phosphatase activity"/>
    <property type="evidence" value="ECO:0007669"/>
    <property type="project" value="InterPro"/>
</dbReference>
<dbReference type="HAMAP" id="MF_01405">
    <property type="entry name" value="Non_canon_purine_NTPase"/>
    <property type="match status" value="1"/>
</dbReference>
<dbReference type="InterPro" id="IPR029001">
    <property type="entry name" value="ITPase-like_fam"/>
</dbReference>
<keyword evidence="3 10" id="KW-0479">Metal-binding</keyword>
<evidence type="ECO:0000256" key="10">
    <source>
        <dbReference type="HAMAP-Rule" id="MF_01405"/>
    </source>
</evidence>
<keyword evidence="5 10" id="KW-0378">Hydrolase</keyword>
<reference evidence="12 13" key="1">
    <citation type="submission" date="2016-11" db="EMBL/GenBank/DDBJ databases">
        <authorList>
            <person name="Jaros S."/>
            <person name="Januszkiewicz K."/>
            <person name="Wedrychowicz H."/>
        </authorList>
    </citation>
    <scope>NUCLEOTIDE SEQUENCE [LARGE SCALE GENOMIC DNA]</scope>
    <source>
        <strain evidence="12 13">DSM 10068</strain>
    </source>
</reference>
<keyword evidence="13" id="KW-1185">Reference proteome</keyword>
<feature type="binding site" evidence="10">
    <location>
        <begin position="178"/>
        <end position="179"/>
    </location>
    <ligand>
        <name>substrate</name>
    </ligand>
</feature>
<evidence type="ECO:0000256" key="9">
    <source>
        <dbReference type="ARBA" id="ARBA00052017"/>
    </source>
</evidence>
<comment type="similarity">
    <text evidence="1 10 11">Belongs to the HAM1 NTPase family.</text>
</comment>
<feature type="binding site" evidence="10">
    <location>
        <position position="40"/>
    </location>
    <ligand>
        <name>Mg(2+)</name>
        <dbReference type="ChEBI" id="CHEBI:18420"/>
    </ligand>
</feature>
<accession>A0A1M5UKL7</accession>
<dbReference type="GO" id="GO:0046872">
    <property type="term" value="F:metal ion binding"/>
    <property type="evidence" value="ECO:0007669"/>
    <property type="project" value="UniProtKB-KW"/>
</dbReference>
<evidence type="ECO:0000256" key="8">
    <source>
        <dbReference type="ARBA" id="ARBA00051875"/>
    </source>
</evidence>
<organism evidence="12 13">
    <name type="scientific">Sporobacter termitidis DSM 10068</name>
    <dbReference type="NCBI Taxonomy" id="1123282"/>
    <lineage>
        <taxon>Bacteria</taxon>
        <taxon>Bacillati</taxon>
        <taxon>Bacillota</taxon>
        <taxon>Clostridia</taxon>
        <taxon>Eubacteriales</taxon>
        <taxon>Oscillospiraceae</taxon>
        <taxon>Sporobacter</taxon>
    </lineage>
</organism>
<dbReference type="InterPro" id="IPR020922">
    <property type="entry name" value="dITP/XTP_pyrophosphatase"/>
</dbReference>
<protein>
    <recommendedName>
        <fullName evidence="10">dITP/XTP pyrophosphatase</fullName>
        <ecNumber evidence="10">3.6.1.66</ecNumber>
    </recommendedName>
    <alternativeName>
        <fullName evidence="10">Non-canonical purine NTP pyrophosphatase</fullName>
    </alternativeName>
    <alternativeName>
        <fullName evidence="10">Non-standard purine NTP pyrophosphatase</fullName>
    </alternativeName>
    <alternativeName>
        <fullName evidence="10">Nucleoside-triphosphate diphosphatase</fullName>
    </alternativeName>
    <alternativeName>
        <fullName evidence="10">Nucleoside-triphosphate pyrophosphatase</fullName>
        <shortName evidence="10">NTPase</shortName>
    </alternativeName>
</protein>
<keyword evidence="4 10" id="KW-0547">Nucleotide-binding</keyword>
<dbReference type="SUPFAM" id="SSF52972">
    <property type="entry name" value="ITPase-like"/>
    <property type="match status" value="1"/>
</dbReference>
<dbReference type="PANTHER" id="PTHR11067:SF9">
    <property type="entry name" value="INOSINE TRIPHOSPHATE PYROPHOSPHATASE"/>
    <property type="match status" value="1"/>
</dbReference>
<feature type="binding site" evidence="10">
    <location>
        <begin position="7"/>
        <end position="12"/>
    </location>
    <ligand>
        <name>substrate</name>
    </ligand>
</feature>
<proteinExistence type="inferred from homology"/>
<evidence type="ECO:0000256" key="7">
    <source>
        <dbReference type="ARBA" id="ARBA00023080"/>
    </source>
</evidence>
<keyword evidence="6 10" id="KW-0460">Magnesium</keyword>
<evidence type="ECO:0000256" key="11">
    <source>
        <dbReference type="RuleBase" id="RU003781"/>
    </source>
</evidence>
<dbReference type="RefSeq" id="WP_073076092.1">
    <property type="nucleotide sequence ID" value="NZ_FQXV01000001.1"/>
</dbReference>
<dbReference type="CDD" id="cd00515">
    <property type="entry name" value="HAM1"/>
    <property type="match status" value="1"/>
</dbReference>
<dbReference type="GO" id="GO:0036220">
    <property type="term" value="F:ITP diphosphatase activity"/>
    <property type="evidence" value="ECO:0007669"/>
    <property type="project" value="UniProtKB-UniRule"/>
</dbReference>
<dbReference type="Gene3D" id="3.90.950.10">
    <property type="match status" value="1"/>
</dbReference>
<dbReference type="PANTHER" id="PTHR11067">
    <property type="entry name" value="INOSINE TRIPHOSPHATE PYROPHOSPHATASE/HAM1 PROTEIN"/>
    <property type="match status" value="1"/>
</dbReference>
<dbReference type="Proteomes" id="UP000183995">
    <property type="component" value="Unassembled WGS sequence"/>
</dbReference>
<comment type="catalytic activity">
    <reaction evidence="9 10">
        <text>XTP + H2O = XMP + diphosphate + H(+)</text>
        <dbReference type="Rhea" id="RHEA:28610"/>
        <dbReference type="ChEBI" id="CHEBI:15377"/>
        <dbReference type="ChEBI" id="CHEBI:15378"/>
        <dbReference type="ChEBI" id="CHEBI:33019"/>
        <dbReference type="ChEBI" id="CHEBI:57464"/>
        <dbReference type="ChEBI" id="CHEBI:61314"/>
        <dbReference type="EC" id="3.6.1.66"/>
    </reaction>
</comment>
<evidence type="ECO:0000256" key="5">
    <source>
        <dbReference type="ARBA" id="ARBA00022801"/>
    </source>
</evidence>
<feature type="active site" description="Proton acceptor" evidence="10">
    <location>
        <position position="69"/>
    </location>
</feature>
<keyword evidence="7 10" id="KW-0546">Nucleotide metabolism</keyword>
<evidence type="ECO:0000256" key="3">
    <source>
        <dbReference type="ARBA" id="ARBA00022723"/>
    </source>
</evidence>
<dbReference type="GO" id="GO:0000166">
    <property type="term" value="F:nucleotide binding"/>
    <property type="evidence" value="ECO:0007669"/>
    <property type="project" value="UniProtKB-KW"/>
</dbReference>
<dbReference type="GO" id="GO:0036222">
    <property type="term" value="F:XTP diphosphatase activity"/>
    <property type="evidence" value="ECO:0007669"/>
    <property type="project" value="UniProtKB-UniRule"/>
</dbReference>
<evidence type="ECO:0000256" key="4">
    <source>
        <dbReference type="ARBA" id="ARBA00022741"/>
    </source>
</evidence>
<dbReference type="AlphaFoldDB" id="A0A1M5UKL7"/>
<dbReference type="GO" id="GO:0009117">
    <property type="term" value="P:nucleotide metabolic process"/>
    <property type="evidence" value="ECO:0007669"/>
    <property type="project" value="UniProtKB-KW"/>
</dbReference>
<dbReference type="GO" id="GO:0005829">
    <property type="term" value="C:cytosol"/>
    <property type="evidence" value="ECO:0007669"/>
    <property type="project" value="TreeGrafter"/>
</dbReference>
<sequence length="202" mass="21632">MIFVLASNNNDKLKELRAILSGFGYDVVSQSEAGLDLEVEETGRIFYDNAFLKAAAAMKATGKPAVADDSGLMVDFLDGAPGVYSKRFGGGGLDDAGRNRLLLETMAPAEHRGAKFVSSIVCVFPNGDVISAEGTCEGTILHASRGIGGFGYDPVFFVTEMGKSMAELTPEEKNRVSHRGNALRLFAPKLKEYLEKTGEIPC</sequence>
<feature type="binding site" evidence="10">
    <location>
        <begin position="150"/>
        <end position="153"/>
    </location>
    <ligand>
        <name>substrate</name>
    </ligand>
</feature>
<dbReference type="InterPro" id="IPR002637">
    <property type="entry name" value="RdgB/HAM1"/>
</dbReference>
<dbReference type="OrthoDB" id="9807456at2"/>
<comment type="catalytic activity">
    <reaction evidence="8 10">
        <text>dITP + H2O = dIMP + diphosphate + H(+)</text>
        <dbReference type="Rhea" id="RHEA:28342"/>
        <dbReference type="ChEBI" id="CHEBI:15377"/>
        <dbReference type="ChEBI" id="CHEBI:15378"/>
        <dbReference type="ChEBI" id="CHEBI:33019"/>
        <dbReference type="ChEBI" id="CHEBI:61194"/>
        <dbReference type="ChEBI" id="CHEBI:61382"/>
        <dbReference type="EC" id="3.6.1.66"/>
    </reaction>
</comment>
<feature type="binding site" evidence="10">
    <location>
        <position position="69"/>
    </location>
    <ligand>
        <name>Mg(2+)</name>
        <dbReference type="ChEBI" id="CHEBI:18420"/>
    </ligand>
</feature>
<comment type="catalytic activity">
    <reaction evidence="10">
        <text>ITP + H2O = IMP + diphosphate + H(+)</text>
        <dbReference type="Rhea" id="RHEA:29399"/>
        <dbReference type="ChEBI" id="CHEBI:15377"/>
        <dbReference type="ChEBI" id="CHEBI:15378"/>
        <dbReference type="ChEBI" id="CHEBI:33019"/>
        <dbReference type="ChEBI" id="CHEBI:58053"/>
        <dbReference type="ChEBI" id="CHEBI:61402"/>
        <dbReference type="EC" id="3.6.1.66"/>
    </reaction>
</comment>
<dbReference type="EMBL" id="FQXV01000001">
    <property type="protein sequence ID" value="SHH63460.1"/>
    <property type="molecule type" value="Genomic_DNA"/>
</dbReference>
<gene>
    <name evidence="12" type="ORF">SAMN02745823_00564</name>
</gene>
<comment type="function">
    <text evidence="10">Pyrophosphatase that catalyzes the hydrolysis of nucleoside triphosphates to their monophosphate derivatives, with a high preference for the non-canonical purine nucleotides XTP (xanthosine triphosphate), dITP (deoxyinosine triphosphate) and ITP. Seems to function as a house-cleaning enzyme that removes non-canonical purine nucleotides from the nucleotide pool, thus preventing their incorporation into DNA/RNA and avoiding chromosomal lesions.</text>
</comment>
<dbReference type="GO" id="GO:0035870">
    <property type="term" value="F:dITP diphosphatase activity"/>
    <property type="evidence" value="ECO:0007669"/>
    <property type="project" value="UniProtKB-UniRule"/>
</dbReference>
<feature type="binding site" evidence="10">
    <location>
        <position position="173"/>
    </location>
    <ligand>
        <name>substrate</name>
    </ligand>
</feature>
<dbReference type="EC" id="3.6.1.66" evidence="10"/>
<feature type="binding site" evidence="10">
    <location>
        <position position="70"/>
    </location>
    <ligand>
        <name>substrate</name>
    </ligand>
</feature>
<dbReference type="FunFam" id="3.90.950.10:FF:000001">
    <property type="entry name" value="dITP/XTP pyrophosphatase"/>
    <property type="match status" value="1"/>
</dbReference>
<evidence type="ECO:0000313" key="12">
    <source>
        <dbReference type="EMBL" id="SHH63460.1"/>
    </source>
</evidence>